<dbReference type="PROSITE" id="PS51257">
    <property type="entry name" value="PROKAR_LIPOPROTEIN"/>
    <property type="match status" value="1"/>
</dbReference>
<reference evidence="2" key="1">
    <citation type="submission" date="2019-11" db="EMBL/GenBank/DDBJ databases">
        <title>Microbial mats filling the niche in hypersaline microbial mats.</title>
        <authorList>
            <person name="Wong H.L."/>
            <person name="Macleod F.I."/>
            <person name="White R.A. III"/>
            <person name="Burns B.P."/>
        </authorList>
    </citation>
    <scope>NUCLEOTIDE SEQUENCE</scope>
    <source>
        <strain evidence="2">Rbin_158</strain>
    </source>
</reference>
<dbReference type="Gene3D" id="3.20.20.80">
    <property type="entry name" value="Glycosidases"/>
    <property type="match status" value="1"/>
</dbReference>
<sequence>MKKMVVLLLLLFTLSALSGCSFLEGLLDVLPGIGDDDDDDDTGGGQAPYRQPEVLCTYFHYFRAGPDRFDQWWLHGKDPRNILGPEQWRRDVWIGRTGDYPYIGIYNNVSDAEIMRWHIRLAKAAGISAFLVYINNWQEERPQTDLLLTVAQQENFKIGFVEHHSFLGARSIRMLDGRPQPLLPEKYIGYDEIMEKHAQELGLPLPP</sequence>
<feature type="non-terminal residue" evidence="2">
    <location>
        <position position="207"/>
    </location>
</feature>
<protein>
    <recommendedName>
        <fullName evidence="4">Glycoside hydrolase family 42 N-terminal domain-containing protein</fullName>
    </recommendedName>
</protein>
<evidence type="ECO:0000313" key="2">
    <source>
        <dbReference type="EMBL" id="MBD3326141.1"/>
    </source>
</evidence>
<comment type="caution">
    <text evidence="2">The sequence shown here is derived from an EMBL/GenBank/DDBJ whole genome shotgun (WGS) entry which is preliminary data.</text>
</comment>
<dbReference type="EMBL" id="WJJP01000529">
    <property type="protein sequence ID" value="MBD3326141.1"/>
    <property type="molecule type" value="Genomic_DNA"/>
</dbReference>
<dbReference type="AlphaFoldDB" id="A0A9D5JYL9"/>
<dbReference type="Proteomes" id="UP000649604">
    <property type="component" value="Unassembled WGS sequence"/>
</dbReference>
<evidence type="ECO:0008006" key="4">
    <source>
        <dbReference type="Google" id="ProtNLM"/>
    </source>
</evidence>
<evidence type="ECO:0000256" key="1">
    <source>
        <dbReference type="SAM" id="SignalP"/>
    </source>
</evidence>
<accession>A0A9D5JYL9</accession>
<evidence type="ECO:0000313" key="3">
    <source>
        <dbReference type="Proteomes" id="UP000649604"/>
    </source>
</evidence>
<proteinExistence type="predicted"/>
<keyword evidence="1" id="KW-0732">Signal</keyword>
<name>A0A9D5JYL9_9BACT</name>
<feature type="signal peptide" evidence="1">
    <location>
        <begin position="1"/>
        <end position="18"/>
    </location>
</feature>
<organism evidence="2 3">
    <name type="scientific">candidate division KSB3 bacterium</name>
    <dbReference type="NCBI Taxonomy" id="2044937"/>
    <lineage>
        <taxon>Bacteria</taxon>
        <taxon>candidate division KSB3</taxon>
    </lineage>
</organism>
<gene>
    <name evidence="2" type="ORF">GF339_16260</name>
</gene>
<feature type="chain" id="PRO_5038628028" description="Glycoside hydrolase family 42 N-terminal domain-containing protein" evidence="1">
    <location>
        <begin position="19"/>
        <end position="207"/>
    </location>
</feature>